<evidence type="ECO:0008006" key="4">
    <source>
        <dbReference type="Google" id="ProtNLM"/>
    </source>
</evidence>
<dbReference type="AlphaFoldDB" id="A0A9K3HL05"/>
<organism evidence="2 3">
    <name type="scientific">Helianthus annuus</name>
    <name type="common">Common sunflower</name>
    <dbReference type="NCBI Taxonomy" id="4232"/>
    <lineage>
        <taxon>Eukaryota</taxon>
        <taxon>Viridiplantae</taxon>
        <taxon>Streptophyta</taxon>
        <taxon>Embryophyta</taxon>
        <taxon>Tracheophyta</taxon>
        <taxon>Spermatophyta</taxon>
        <taxon>Magnoliopsida</taxon>
        <taxon>eudicotyledons</taxon>
        <taxon>Gunneridae</taxon>
        <taxon>Pentapetalae</taxon>
        <taxon>asterids</taxon>
        <taxon>campanulids</taxon>
        <taxon>Asterales</taxon>
        <taxon>Asteraceae</taxon>
        <taxon>Asteroideae</taxon>
        <taxon>Heliantheae alliance</taxon>
        <taxon>Heliantheae</taxon>
        <taxon>Helianthus</taxon>
    </lineage>
</organism>
<evidence type="ECO:0000313" key="3">
    <source>
        <dbReference type="Proteomes" id="UP000215914"/>
    </source>
</evidence>
<protein>
    <recommendedName>
        <fullName evidence="4">Transmembrane protein</fullName>
    </recommendedName>
</protein>
<reference evidence="2" key="2">
    <citation type="submission" date="2020-06" db="EMBL/GenBank/DDBJ databases">
        <title>Helianthus annuus Genome sequencing and assembly Release 2.</title>
        <authorList>
            <person name="Gouzy J."/>
            <person name="Langlade N."/>
            <person name="Munos S."/>
        </authorList>
    </citation>
    <scope>NUCLEOTIDE SEQUENCE</scope>
    <source>
        <tissue evidence="2">Leaves</tissue>
    </source>
</reference>
<gene>
    <name evidence="2" type="ORF">HanXRQr2_Chr11g0469841</name>
</gene>
<comment type="caution">
    <text evidence="2">The sequence shown here is derived from an EMBL/GenBank/DDBJ whole genome shotgun (WGS) entry which is preliminary data.</text>
</comment>
<sequence>MLVVEVYTDMVPVVPRRGGWWVTGTWWMVVPRFVGLICLMCVFLNLMVVCWGFDFDLCVLESDAGILVQWIVGLICWY</sequence>
<keyword evidence="1" id="KW-0812">Transmembrane</keyword>
<feature type="transmembrane region" description="Helical" evidence="1">
    <location>
        <begin position="33"/>
        <end position="53"/>
    </location>
</feature>
<keyword evidence="1" id="KW-1133">Transmembrane helix</keyword>
<reference evidence="2" key="1">
    <citation type="journal article" date="2017" name="Nature">
        <title>The sunflower genome provides insights into oil metabolism, flowering and Asterid evolution.</title>
        <authorList>
            <person name="Badouin H."/>
            <person name="Gouzy J."/>
            <person name="Grassa C.J."/>
            <person name="Murat F."/>
            <person name="Staton S.E."/>
            <person name="Cottret L."/>
            <person name="Lelandais-Briere C."/>
            <person name="Owens G.L."/>
            <person name="Carrere S."/>
            <person name="Mayjonade B."/>
            <person name="Legrand L."/>
            <person name="Gill N."/>
            <person name="Kane N.C."/>
            <person name="Bowers J.E."/>
            <person name="Hubner S."/>
            <person name="Bellec A."/>
            <person name="Berard A."/>
            <person name="Berges H."/>
            <person name="Blanchet N."/>
            <person name="Boniface M.C."/>
            <person name="Brunel D."/>
            <person name="Catrice O."/>
            <person name="Chaidir N."/>
            <person name="Claudel C."/>
            <person name="Donnadieu C."/>
            <person name="Faraut T."/>
            <person name="Fievet G."/>
            <person name="Helmstetter N."/>
            <person name="King M."/>
            <person name="Knapp S.J."/>
            <person name="Lai Z."/>
            <person name="Le Paslier M.C."/>
            <person name="Lippi Y."/>
            <person name="Lorenzon L."/>
            <person name="Mandel J.R."/>
            <person name="Marage G."/>
            <person name="Marchand G."/>
            <person name="Marquand E."/>
            <person name="Bret-Mestries E."/>
            <person name="Morien E."/>
            <person name="Nambeesan S."/>
            <person name="Nguyen T."/>
            <person name="Pegot-Espagnet P."/>
            <person name="Pouilly N."/>
            <person name="Raftis F."/>
            <person name="Sallet E."/>
            <person name="Schiex T."/>
            <person name="Thomas J."/>
            <person name="Vandecasteele C."/>
            <person name="Vares D."/>
            <person name="Vear F."/>
            <person name="Vautrin S."/>
            <person name="Crespi M."/>
            <person name="Mangin B."/>
            <person name="Burke J.M."/>
            <person name="Salse J."/>
            <person name="Munos S."/>
            <person name="Vincourt P."/>
            <person name="Rieseberg L.H."/>
            <person name="Langlade N.B."/>
        </authorList>
    </citation>
    <scope>NUCLEOTIDE SEQUENCE</scope>
    <source>
        <tissue evidence="2">Leaves</tissue>
    </source>
</reference>
<dbReference type="EMBL" id="MNCJ02000326">
    <property type="protein sequence ID" value="KAF5780251.1"/>
    <property type="molecule type" value="Genomic_DNA"/>
</dbReference>
<keyword evidence="1" id="KW-0472">Membrane</keyword>
<dbReference type="Gramene" id="mRNA:HanXRQr2_Chr11g0469841">
    <property type="protein sequence ID" value="mRNA:HanXRQr2_Chr11g0469841"/>
    <property type="gene ID" value="HanXRQr2_Chr11g0469841"/>
</dbReference>
<proteinExistence type="predicted"/>
<evidence type="ECO:0000256" key="1">
    <source>
        <dbReference type="SAM" id="Phobius"/>
    </source>
</evidence>
<dbReference type="Proteomes" id="UP000215914">
    <property type="component" value="Unassembled WGS sequence"/>
</dbReference>
<accession>A0A9K3HL05</accession>
<keyword evidence="3" id="KW-1185">Reference proteome</keyword>
<name>A0A9K3HL05_HELAN</name>
<evidence type="ECO:0000313" key="2">
    <source>
        <dbReference type="EMBL" id="KAF5780251.1"/>
    </source>
</evidence>